<sequence length="95" mass="11345">MKHLIDIHVVLSTVDDMDHWEEQAEDASERLNTLLHMVYDAADDDIPVPRLENQLQHVWENWREDSYLLDIDLVDLRDWVDHLLATWDDDDSHDL</sequence>
<dbReference type="EMBL" id="JAJEWP010000001">
    <property type="protein sequence ID" value="MCC2615664.1"/>
    <property type="molecule type" value="Genomic_DNA"/>
</dbReference>
<gene>
    <name evidence="1" type="ORF">LJ739_05370</name>
</gene>
<keyword evidence="2" id="KW-1185">Reference proteome</keyword>
<organism evidence="1 2">
    <name type="scientific">Fluctibacter halophilus</name>
    <dbReference type="NCBI Taxonomy" id="226011"/>
    <lineage>
        <taxon>Bacteria</taxon>
        <taxon>Pseudomonadati</taxon>
        <taxon>Pseudomonadota</taxon>
        <taxon>Gammaproteobacteria</taxon>
        <taxon>Alteromonadales</taxon>
        <taxon>Alteromonadaceae</taxon>
        <taxon>Fluctibacter</taxon>
    </lineage>
</organism>
<proteinExistence type="predicted"/>
<dbReference type="RefSeq" id="WP_229157783.1">
    <property type="nucleotide sequence ID" value="NZ_JAJEWP010000001.1"/>
</dbReference>
<evidence type="ECO:0000313" key="1">
    <source>
        <dbReference type="EMBL" id="MCC2615664.1"/>
    </source>
</evidence>
<protein>
    <submittedName>
        <fullName evidence="1">Uncharacterized protein</fullName>
    </submittedName>
</protein>
<accession>A0ABS8G594</accession>
<evidence type="ECO:0000313" key="2">
    <source>
        <dbReference type="Proteomes" id="UP001520878"/>
    </source>
</evidence>
<name>A0ABS8G594_9ALTE</name>
<reference evidence="1 2" key="1">
    <citation type="submission" date="2021-10" db="EMBL/GenBank/DDBJ databases">
        <title>Draft genome of Aestuariibacter halophilus JC2043.</title>
        <authorList>
            <person name="Emsley S.A."/>
            <person name="Pfannmuller K.M."/>
            <person name="Ushijima B."/>
            <person name="Saw J.H."/>
            <person name="Videau P."/>
        </authorList>
    </citation>
    <scope>NUCLEOTIDE SEQUENCE [LARGE SCALE GENOMIC DNA]</scope>
    <source>
        <strain evidence="1 2">JC2043</strain>
    </source>
</reference>
<dbReference type="Proteomes" id="UP001520878">
    <property type="component" value="Unassembled WGS sequence"/>
</dbReference>
<comment type="caution">
    <text evidence="1">The sequence shown here is derived from an EMBL/GenBank/DDBJ whole genome shotgun (WGS) entry which is preliminary data.</text>
</comment>